<evidence type="ECO:0000256" key="1">
    <source>
        <dbReference type="ARBA" id="ARBA00022741"/>
    </source>
</evidence>
<dbReference type="Pfam" id="PF00580">
    <property type="entry name" value="UvrD-helicase"/>
    <property type="match status" value="1"/>
</dbReference>
<proteinExistence type="predicted"/>
<dbReference type="AlphaFoldDB" id="A0A9X2NLZ0"/>
<dbReference type="InterPro" id="IPR013986">
    <property type="entry name" value="DExx_box_DNA_helicase_dom_sf"/>
</dbReference>
<dbReference type="InterPro" id="IPR000212">
    <property type="entry name" value="DNA_helicase_UvrD/REP"/>
</dbReference>
<dbReference type="PANTHER" id="PTHR11070:SF45">
    <property type="entry name" value="DNA 3'-5' HELICASE"/>
    <property type="match status" value="1"/>
</dbReference>
<evidence type="ECO:0000313" key="7">
    <source>
        <dbReference type="EMBL" id="MCR6490041.1"/>
    </source>
</evidence>
<feature type="domain" description="UvrD-like helicase ATP-binding" evidence="6">
    <location>
        <begin position="203"/>
        <end position="488"/>
    </location>
</feature>
<keyword evidence="4 5" id="KW-0067">ATP-binding</keyword>
<dbReference type="Gene3D" id="3.40.50.300">
    <property type="entry name" value="P-loop containing nucleotide triphosphate hydrolases"/>
    <property type="match status" value="2"/>
</dbReference>
<comment type="caution">
    <text evidence="7">The sequence shown here is derived from an EMBL/GenBank/DDBJ whole genome shotgun (WGS) entry which is preliminary data.</text>
</comment>
<keyword evidence="3 5" id="KW-0347">Helicase</keyword>
<gene>
    <name evidence="7" type="ORF">M8542_45240</name>
</gene>
<dbReference type="GO" id="GO:0000725">
    <property type="term" value="P:recombinational repair"/>
    <property type="evidence" value="ECO:0007669"/>
    <property type="project" value="TreeGrafter"/>
</dbReference>
<evidence type="ECO:0000313" key="8">
    <source>
        <dbReference type="Proteomes" id="UP001144096"/>
    </source>
</evidence>
<keyword evidence="8" id="KW-1185">Reference proteome</keyword>
<evidence type="ECO:0000256" key="5">
    <source>
        <dbReference type="PROSITE-ProRule" id="PRU00560"/>
    </source>
</evidence>
<dbReference type="GO" id="GO:0016787">
    <property type="term" value="F:hydrolase activity"/>
    <property type="evidence" value="ECO:0007669"/>
    <property type="project" value="UniProtKB-UniRule"/>
</dbReference>
<accession>A0A9X2NLZ0</accession>
<evidence type="ECO:0000256" key="4">
    <source>
        <dbReference type="ARBA" id="ARBA00022840"/>
    </source>
</evidence>
<keyword evidence="2 5" id="KW-0378">Hydrolase</keyword>
<dbReference type="GO" id="GO:0005524">
    <property type="term" value="F:ATP binding"/>
    <property type="evidence" value="ECO:0007669"/>
    <property type="project" value="UniProtKB-UniRule"/>
</dbReference>
<dbReference type="GO" id="GO:0043138">
    <property type="term" value="F:3'-5' DNA helicase activity"/>
    <property type="evidence" value="ECO:0007669"/>
    <property type="project" value="TreeGrafter"/>
</dbReference>
<feature type="binding site" evidence="5">
    <location>
        <begin position="224"/>
        <end position="231"/>
    </location>
    <ligand>
        <name>ATP</name>
        <dbReference type="ChEBI" id="CHEBI:30616"/>
    </ligand>
</feature>
<keyword evidence="1 5" id="KW-0547">Nucleotide-binding</keyword>
<dbReference type="InterPro" id="IPR027417">
    <property type="entry name" value="P-loop_NTPase"/>
</dbReference>
<dbReference type="GO" id="GO:0005829">
    <property type="term" value="C:cytosol"/>
    <property type="evidence" value="ECO:0007669"/>
    <property type="project" value="TreeGrafter"/>
</dbReference>
<organism evidence="7 8">
    <name type="scientific">Amycolatopsis iheyensis</name>
    <dbReference type="NCBI Taxonomy" id="2945988"/>
    <lineage>
        <taxon>Bacteria</taxon>
        <taxon>Bacillati</taxon>
        <taxon>Actinomycetota</taxon>
        <taxon>Actinomycetes</taxon>
        <taxon>Pseudonocardiales</taxon>
        <taxon>Pseudonocardiaceae</taxon>
        <taxon>Amycolatopsis</taxon>
    </lineage>
</organism>
<dbReference type="Gene3D" id="1.10.10.160">
    <property type="match status" value="1"/>
</dbReference>
<evidence type="ECO:0000256" key="3">
    <source>
        <dbReference type="ARBA" id="ARBA00022806"/>
    </source>
</evidence>
<dbReference type="GO" id="GO:0003677">
    <property type="term" value="F:DNA binding"/>
    <property type="evidence" value="ECO:0007669"/>
    <property type="project" value="InterPro"/>
</dbReference>
<dbReference type="RefSeq" id="WP_257926606.1">
    <property type="nucleotide sequence ID" value="NZ_JAMXQV010000039.1"/>
</dbReference>
<name>A0A9X2NLZ0_9PSEU</name>
<dbReference type="SUPFAM" id="SSF52540">
    <property type="entry name" value="P-loop containing nucleoside triphosphate hydrolases"/>
    <property type="match status" value="1"/>
</dbReference>
<dbReference type="PROSITE" id="PS51198">
    <property type="entry name" value="UVRD_HELICASE_ATP_BIND"/>
    <property type="match status" value="1"/>
</dbReference>
<evidence type="ECO:0000256" key="2">
    <source>
        <dbReference type="ARBA" id="ARBA00022801"/>
    </source>
</evidence>
<dbReference type="Proteomes" id="UP001144096">
    <property type="component" value="Unassembled WGS sequence"/>
</dbReference>
<evidence type="ECO:0000259" key="6">
    <source>
        <dbReference type="PROSITE" id="PS51198"/>
    </source>
</evidence>
<dbReference type="InterPro" id="IPR014016">
    <property type="entry name" value="UvrD-like_ATP-bd"/>
</dbReference>
<protein>
    <submittedName>
        <fullName evidence="7">AAA family ATPase</fullName>
    </submittedName>
</protein>
<dbReference type="EMBL" id="JAMXQV010000039">
    <property type="protein sequence ID" value="MCR6490041.1"/>
    <property type="molecule type" value="Genomic_DNA"/>
</dbReference>
<sequence>MRQQTASALVKDYFPELDPDRRRVLGGLLAETTTARHLFVRADLAADRPQADVFLIGAEGVFAITIAAEPPRPPSLHQLVRHAEERCAGIRDHRGRVLPSSAVHFVLLAPGPAPRAARAAGPFRVIAEPQLSRLFERGSPHLDRRQVEAVGEQAGKLLAGYLPLRVQAPGRDRAADALLDPDTLVAGEVAAAQLRPFDTWLTFLHPHQRAIVNRDYSGPARISGPAGTGKTVVALHRLRRLARRSTGPLLFTTFVRTLPAVHEAAFRRLAPELAERAEFLHLHAWIRRFLADRGRGVDVDARGVRTAFSRAWGRHRAVLEPIERHDEYWRTEIDRVIRGRGFTSLAEYSVPRRRGRTVRLSAEQKAAVWRLYETYREMLAERGLHDYNDLIDLALAELRRQPLEDRYAAVVVDEVQDITLNGLRLIRELAGTGPNQLLLVGDGQQQVYPGGWRLSDAGIPIQGRGEVLRVNYRNRAEVLTFAQRFDAKNEVDDLDGEAGIALHDAEGASTGGTTAAWRGSEAELAEELPRRVAGLPAPLGQTALILFHRGDLTRCRRILRTAGIPCLSLDDYSGEPGDCLKVGTVHRAKGLDFQAVLVVEFPGKPTENGVAAEEAPELRDRQRLVAATRARDYLWWGVVEPAGEQVPDRAPTPPAADDSECVHQMPIAWCAHCRKPPADVLPHGYRTKGGNAYHNDPDCTWLDKGQRSSAHRGQTVHPKERIAWGAVTPGELEPCEACCTEAWLRRHGHR</sequence>
<dbReference type="PANTHER" id="PTHR11070">
    <property type="entry name" value="UVRD / RECB / PCRA DNA HELICASE FAMILY MEMBER"/>
    <property type="match status" value="1"/>
</dbReference>
<reference evidence="7" key="1">
    <citation type="submission" date="2022-06" db="EMBL/GenBank/DDBJ databases">
        <title>Amycolatopsis iheyaensis sp. nov., a new species of the genus Amycolatopsis isolated from soil in Iheya island, Japan.</title>
        <authorList>
            <person name="Ngamcharungchit C."/>
            <person name="Kanto H."/>
            <person name="Take A."/>
            <person name="Intra B."/>
            <person name="Matsumoto A."/>
            <person name="Panbangred W."/>
            <person name="Inahashi Y."/>
        </authorList>
    </citation>
    <scope>NUCLEOTIDE SEQUENCE</scope>
    <source>
        <strain evidence="7">OK19-0408</strain>
    </source>
</reference>